<gene>
    <name evidence="1" type="ORF">N657DRAFT_692233</name>
</gene>
<evidence type="ECO:0000313" key="2">
    <source>
        <dbReference type="Proteomes" id="UP001302602"/>
    </source>
</evidence>
<accession>A0AAN6TVX7</accession>
<dbReference type="Gene3D" id="3.30.70.80">
    <property type="entry name" value="Peptidase S8 propeptide/proteinase inhibitor I9"/>
    <property type="match status" value="1"/>
</dbReference>
<dbReference type="SUPFAM" id="SSF54897">
    <property type="entry name" value="Protease propeptides/inhibitors"/>
    <property type="match status" value="1"/>
</dbReference>
<name>A0AAN6TVX7_9PEZI</name>
<comment type="caution">
    <text evidence="1">The sequence shown here is derived from an EMBL/GenBank/DDBJ whole genome shotgun (WGS) entry which is preliminary data.</text>
</comment>
<reference evidence="1" key="1">
    <citation type="journal article" date="2023" name="Mol. Phylogenet. Evol.">
        <title>Genome-scale phylogeny and comparative genomics of the fungal order Sordariales.</title>
        <authorList>
            <person name="Hensen N."/>
            <person name="Bonometti L."/>
            <person name="Westerberg I."/>
            <person name="Brannstrom I.O."/>
            <person name="Guillou S."/>
            <person name="Cros-Aarteil S."/>
            <person name="Calhoun S."/>
            <person name="Haridas S."/>
            <person name="Kuo A."/>
            <person name="Mondo S."/>
            <person name="Pangilinan J."/>
            <person name="Riley R."/>
            <person name="LaButti K."/>
            <person name="Andreopoulos B."/>
            <person name="Lipzen A."/>
            <person name="Chen C."/>
            <person name="Yan M."/>
            <person name="Daum C."/>
            <person name="Ng V."/>
            <person name="Clum A."/>
            <person name="Steindorff A."/>
            <person name="Ohm R.A."/>
            <person name="Martin F."/>
            <person name="Silar P."/>
            <person name="Natvig D.O."/>
            <person name="Lalanne C."/>
            <person name="Gautier V."/>
            <person name="Ament-Velasquez S.L."/>
            <person name="Kruys A."/>
            <person name="Hutchinson M.I."/>
            <person name="Powell A.J."/>
            <person name="Barry K."/>
            <person name="Miller A.N."/>
            <person name="Grigoriev I.V."/>
            <person name="Debuchy R."/>
            <person name="Gladieux P."/>
            <person name="Hiltunen Thoren M."/>
            <person name="Johannesson H."/>
        </authorList>
    </citation>
    <scope>NUCLEOTIDE SEQUENCE</scope>
    <source>
        <strain evidence="1">CBS 731.68</strain>
    </source>
</reference>
<dbReference type="AlphaFoldDB" id="A0AAN6TVX7"/>
<dbReference type="Proteomes" id="UP001302602">
    <property type="component" value="Unassembled WGS sequence"/>
</dbReference>
<proteinExistence type="predicted"/>
<reference evidence="1" key="2">
    <citation type="submission" date="2023-05" db="EMBL/GenBank/DDBJ databases">
        <authorList>
            <consortium name="Lawrence Berkeley National Laboratory"/>
            <person name="Steindorff A."/>
            <person name="Hensen N."/>
            <person name="Bonometti L."/>
            <person name="Westerberg I."/>
            <person name="Brannstrom I.O."/>
            <person name="Guillou S."/>
            <person name="Cros-Aarteil S."/>
            <person name="Calhoun S."/>
            <person name="Haridas S."/>
            <person name="Kuo A."/>
            <person name="Mondo S."/>
            <person name="Pangilinan J."/>
            <person name="Riley R."/>
            <person name="Labutti K."/>
            <person name="Andreopoulos B."/>
            <person name="Lipzen A."/>
            <person name="Chen C."/>
            <person name="Yanf M."/>
            <person name="Daum C."/>
            <person name="Ng V."/>
            <person name="Clum A."/>
            <person name="Ohm R."/>
            <person name="Martin F."/>
            <person name="Silar P."/>
            <person name="Natvig D."/>
            <person name="Lalanne C."/>
            <person name="Gautier V."/>
            <person name="Ament-Velasquez S.L."/>
            <person name="Kruys A."/>
            <person name="Hutchinson M.I."/>
            <person name="Powell A.J."/>
            <person name="Barry K."/>
            <person name="Miller A.N."/>
            <person name="Grigoriev I.V."/>
            <person name="Debuchy R."/>
            <person name="Gladieux P."/>
            <person name="Thoren M.H."/>
            <person name="Johannesson H."/>
        </authorList>
    </citation>
    <scope>NUCLEOTIDE SEQUENCE</scope>
    <source>
        <strain evidence="1">CBS 731.68</strain>
    </source>
</reference>
<evidence type="ECO:0000313" key="1">
    <source>
        <dbReference type="EMBL" id="KAK4121727.1"/>
    </source>
</evidence>
<keyword evidence="2" id="KW-1185">Reference proteome</keyword>
<dbReference type="GeneID" id="87833921"/>
<organism evidence="1 2">
    <name type="scientific">Parathielavia appendiculata</name>
    <dbReference type="NCBI Taxonomy" id="2587402"/>
    <lineage>
        <taxon>Eukaryota</taxon>
        <taxon>Fungi</taxon>
        <taxon>Dikarya</taxon>
        <taxon>Ascomycota</taxon>
        <taxon>Pezizomycotina</taxon>
        <taxon>Sordariomycetes</taxon>
        <taxon>Sordariomycetidae</taxon>
        <taxon>Sordariales</taxon>
        <taxon>Chaetomiaceae</taxon>
        <taxon>Parathielavia</taxon>
    </lineage>
</organism>
<dbReference type="EMBL" id="MU853233">
    <property type="protein sequence ID" value="KAK4121727.1"/>
    <property type="molecule type" value="Genomic_DNA"/>
</dbReference>
<protein>
    <submittedName>
        <fullName evidence="1">Uncharacterized protein</fullName>
    </submittedName>
</protein>
<dbReference type="InterPro" id="IPR037045">
    <property type="entry name" value="S8pro/Inhibitor_I9_sf"/>
</dbReference>
<dbReference type="RefSeq" id="XP_062645498.1">
    <property type="nucleotide sequence ID" value="XM_062797154.1"/>
</dbReference>
<sequence length="86" mass="9760">MIDGVRGWFPSNFCQIITNPDELLELEEGVDKERLAKKLAENQGAKIGHEYTLLKGFQVIYPEGTVMALDEDKNIKHVELNQEVTT</sequence>